<dbReference type="AlphaFoldDB" id="A0A420VWL9"/>
<comment type="caution">
    <text evidence="1">The sequence shown here is derived from an EMBL/GenBank/DDBJ whole genome shotgun (WGS) entry which is preliminary data.</text>
</comment>
<organism evidence="1 2">
    <name type="scientific">Sphingobacterium puteale</name>
    <dbReference type="NCBI Taxonomy" id="2420510"/>
    <lineage>
        <taxon>Bacteria</taxon>
        <taxon>Pseudomonadati</taxon>
        <taxon>Bacteroidota</taxon>
        <taxon>Sphingobacteriia</taxon>
        <taxon>Sphingobacteriales</taxon>
        <taxon>Sphingobacteriaceae</taxon>
        <taxon>Sphingobacterium</taxon>
    </lineage>
</organism>
<sequence>MLCRLQLVKKIALRSDVSIDLQCEHKQECKKIDEIKNYDILLGVNGKFLGKIAPMSPTFTVFRAIPILSKIIIQIDCPFCHFWRN</sequence>
<dbReference type="Proteomes" id="UP000282423">
    <property type="component" value="Unassembled WGS sequence"/>
</dbReference>
<proteinExistence type="predicted"/>
<gene>
    <name evidence="1" type="ORF">D7322_16015</name>
</gene>
<evidence type="ECO:0000313" key="1">
    <source>
        <dbReference type="EMBL" id="RKO70773.1"/>
    </source>
</evidence>
<evidence type="ECO:0000313" key="2">
    <source>
        <dbReference type="Proteomes" id="UP000282423"/>
    </source>
</evidence>
<protein>
    <submittedName>
        <fullName evidence="1">Uncharacterized protein</fullName>
    </submittedName>
</protein>
<accession>A0A420VWL9</accession>
<name>A0A420VWL9_9SPHI</name>
<reference evidence="1 2" key="1">
    <citation type="submission" date="2018-10" db="EMBL/GenBank/DDBJ databases">
        <title>Sphingobacterium sp. M05W1-28.</title>
        <authorList>
            <person name="Cai H."/>
        </authorList>
    </citation>
    <scope>NUCLEOTIDE SEQUENCE [LARGE SCALE GENOMIC DNA]</scope>
    <source>
        <strain evidence="1 2">M05W1-28</strain>
    </source>
</reference>
<keyword evidence="2" id="KW-1185">Reference proteome</keyword>
<dbReference type="EMBL" id="RBWS01000011">
    <property type="protein sequence ID" value="RKO70773.1"/>
    <property type="molecule type" value="Genomic_DNA"/>
</dbReference>